<dbReference type="RefSeq" id="WP_183830994.1">
    <property type="nucleotide sequence ID" value="NZ_JACHEU010000001.1"/>
</dbReference>
<protein>
    <submittedName>
        <fullName evidence="2">Uncharacterized protein</fullName>
    </submittedName>
</protein>
<dbReference type="EMBL" id="JACHEU010000001">
    <property type="protein sequence ID" value="MBB6013326.1"/>
    <property type="molecule type" value="Genomic_DNA"/>
</dbReference>
<name>A0A7W9S3A9_9HYPH</name>
<dbReference type="Proteomes" id="UP000533306">
    <property type="component" value="Unassembled WGS sequence"/>
</dbReference>
<comment type="caution">
    <text evidence="2">The sequence shown here is derived from an EMBL/GenBank/DDBJ whole genome shotgun (WGS) entry which is preliminary data.</text>
</comment>
<gene>
    <name evidence="2" type="ORF">HNR59_002671</name>
</gene>
<organism evidence="2 3">
    <name type="scientific">Aquamicrobium lusatiense</name>
    <dbReference type="NCBI Taxonomy" id="89772"/>
    <lineage>
        <taxon>Bacteria</taxon>
        <taxon>Pseudomonadati</taxon>
        <taxon>Pseudomonadota</taxon>
        <taxon>Alphaproteobacteria</taxon>
        <taxon>Hyphomicrobiales</taxon>
        <taxon>Phyllobacteriaceae</taxon>
        <taxon>Aquamicrobium</taxon>
    </lineage>
</organism>
<accession>A0A7W9S3A9</accession>
<evidence type="ECO:0000313" key="3">
    <source>
        <dbReference type="Proteomes" id="UP000533306"/>
    </source>
</evidence>
<proteinExistence type="predicted"/>
<reference evidence="2 3" key="1">
    <citation type="submission" date="2020-08" db="EMBL/GenBank/DDBJ databases">
        <title>Genomic Encyclopedia of Type Strains, Phase IV (KMG-IV): sequencing the most valuable type-strain genomes for metagenomic binning, comparative biology and taxonomic classification.</title>
        <authorList>
            <person name="Goeker M."/>
        </authorList>
    </citation>
    <scope>NUCLEOTIDE SEQUENCE [LARGE SCALE GENOMIC DNA]</scope>
    <source>
        <strain evidence="2 3">DSM 11099</strain>
    </source>
</reference>
<keyword evidence="3" id="KW-1185">Reference proteome</keyword>
<sequence>MQEQDWGKFSRWHALLDALCDRSGHIDNSALASQLCHRSGKSAREDFNAAEKNLRNWRAGRHLPLRRNFMILAELLRVSDNPELLQRWNLLYAAARGRELPDTGNTAVDIDAGGDARTRPSIAGRLLWSGTGIIAALLAATGIRWMMVDPYRDLPVIGYDARVVMVVGESRVIHGDRGDCDGGNVPDWTYTAPRVPHSSLGVFTDGGLARKMSNYCNKVVPVRAVRFTARTAGVEEIRLLDDFVKIFVNDPANLVTR</sequence>
<dbReference type="AlphaFoldDB" id="A0A7W9S3A9"/>
<keyword evidence="1" id="KW-0472">Membrane</keyword>
<keyword evidence="1" id="KW-1133">Transmembrane helix</keyword>
<keyword evidence="1" id="KW-0812">Transmembrane</keyword>
<feature type="transmembrane region" description="Helical" evidence="1">
    <location>
        <begin position="126"/>
        <end position="147"/>
    </location>
</feature>
<evidence type="ECO:0000256" key="1">
    <source>
        <dbReference type="SAM" id="Phobius"/>
    </source>
</evidence>
<evidence type="ECO:0000313" key="2">
    <source>
        <dbReference type="EMBL" id="MBB6013326.1"/>
    </source>
</evidence>